<dbReference type="OMA" id="SEVCCKS"/>
<accession>A0A5K1VCG8</accession>
<comment type="caution">
    <text evidence="1">The sequence shown here is derived from an EMBL/GenBank/DDBJ whole genome shotgun (WGS) entry which is preliminary data.</text>
</comment>
<dbReference type="EMBL" id="BDEQ01000001">
    <property type="protein sequence ID" value="GAT95203.1"/>
    <property type="molecule type" value="Genomic_DNA"/>
</dbReference>
<evidence type="ECO:0000313" key="1">
    <source>
        <dbReference type="EMBL" id="GAT95203.1"/>
    </source>
</evidence>
<dbReference type="VEuPathDB" id="AmoebaDB:EHI8A_085530"/>
<gene>
    <name evidence="1" type="ORF">CL6EHI_027500</name>
</gene>
<dbReference type="VEuPathDB" id="AmoebaDB:EHI7A_083740"/>
<organism evidence="1 2">
    <name type="scientific">Entamoeba histolytica</name>
    <dbReference type="NCBI Taxonomy" id="5759"/>
    <lineage>
        <taxon>Eukaryota</taxon>
        <taxon>Amoebozoa</taxon>
        <taxon>Evosea</taxon>
        <taxon>Archamoebae</taxon>
        <taxon>Mastigamoebida</taxon>
        <taxon>Entamoebidae</taxon>
        <taxon>Entamoeba</taxon>
    </lineage>
</organism>
<dbReference type="Proteomes" id="UP000078387">
    <property type="component" value="Unassembled WGS sequence"/>
</dbReference>
<dbReference type="VEuPathDB" id="AmoebaDB:EHI_027500"/>
<evidence type="ECO:0000313" key="2">
    <source>
        <dbReference type="Proteomes" id="UP000078387"/>
    </source>
</evidence>
<sequence length="112" mass="12773">MSISVFKPCRKEMYSIVYGKSTNLNLTVCPSPMSKTVVIQSPSPMDFKKSTIPIPRVSRLKKKWNNELKRVAVTKAKEIGLTKATRFLQLNYPTEFGELSPSTLQYWIQKCA</sequence>
<dbReference type="VEuPathDB" id="AmoebaDB:KM1_143140"/>
<name>A0A5K1VCG8_ENTHI</name>
<protein>
    <submittedName>
        <fullName evidence="1">Uncharacterized protein</fullName>
    </submittedName>
</protein>
<proteinExistence type="predicted"/>
<reference evidence="1 2" key="1">
    <citation type="submission" date="2016-05" db="EMBL/GenBank/DDBJ databases">
        <title>First whole genome sequencing of Entamoeba histolytica HM1:IMSS-clone-6.</title>
        <authorList>
            <person name="Mukherjee Avik.K."/>
            <person name="Izumyama S."/>
            <person name="Nakada-Tsukui K."/>
            <person name="Nozaki T."/>
        </authorList>
    </citation>
    <scope>NUCLEOTIDE SEQUENCE [LARGE SCALE GENOMIC DNA]</scope>
    <source>
        <strain evidence="1 2">HM1:IMSS clone 6</strain>
    </source>
</reference>
<dbReference type="VEuPathDB" id="AmoebaDB:EHI5A_071770"/>
<dbReference type="AlphaFoldDB" id="A0A5K1VCG8"/>